<accession>A0A285KIH8</accession>
<sequence length="34" mass="3635">MCRVLRDTGTKLRTTAGEYEASDAFSAGLLKSGE</sequence>
<keyword evidence="2" id="KW-1185">Reference proteome</keyword>
<gene>
    <name evidence="1" type="ORF">SAMN05421748_14257</name>
</gene>
<reference evidence="1 2" key="1">
    <citation type="submission" date="2017-09" db="EMBL/GenBank/DDBJ databases">
        <authorList>
            <person name="Ehlers B."/>
            <person name="Leendertz F.H."/>
        </authorList>
    </citation>
    <scope>NUCLEOTIDE SEQUENCE [LARGE SCALE GENOMIC DNA]</scope>
    <source>
        <strain evidence="1 2">CGMCC 4.6857</strain>
    </source>
</reference>
<evidence type="ECO:0000313" key="2">
    <source>
        <dbReference type="Proteomes" id="UP000219612"/>
    </source>
</evidence>
<protein>
    <submittedName>
        <fullName evidence="1">Uncharacterized protein</fullName>
    </submittedName>
</protein>
<name>A0A285KIH8_9ACTN</name>
<dbReference type="Proteomes" id="UP000219612">
    <property type="component" value="Unassembled WGS sequence"/>
</dbReference>
<proteinExistence type="predicted"/>
<evidence type="ECO:0000313" key="1">
    <source>
        <dbReference type="EMBL" id="SNY72429.1"/>
    </source>
</evidence>
<dbReference type="AlphaFoldDB" id="A0A285KIH8"/>
<organism evidence="1 2">
    <name type="scientific">Paractinoplanes atraurantiacus</name>
    <dbReference type="NCBI Taxonomy" id="1036182"/>
    <lineage>
        <taxon>Bacteria</taxon>
        <taxon>Bacillati</taxon>
        <taxon>Actinomycetota</taxon>
        <taxon>Actinomycetes</taxon>
        <taxon>Micromonosporales</taxon>
        <taxon>Micromonosporaceae</taxon>
        <taxon>Paractinoplanes</taxon>
    </lineage>
</organism>
<dbReference type="EMBL" id="OBDY01000042">
    <property type="protein sequence ID" value="SNY72429.1"/>
    <property type="molecule type" value="Genomic_DNA"/>
</dbReference>